<dbReference type="WormBase" id="SRAE_1000180000">
    <property type="protein sequence ID" value="SRP09328"/>
    <property type="gene ID" value="WBGene00258409"/>
</dbReference>
<organism evidence="2">
    <name type="scientific">Strongyloides ratti</name>
    <name type="common">Parasitic roundworm</name>
    <dbReference type="NCBI Taxonomy" id="34506"/>
    <lineage>
        <taxon>Eukaryota</taxon>
        <taxon>Metazoa</taxon>
        <taxon>Ecdysozoa</taxon>
        <taxon>Nematoda</taxon>
        <taxon>Chromadorea</taxon>
        <taxon>Rhabditida</taxon>
        <taxon>Tylenchina</taxon>
        <taxon>Panagrolaimomorpha</taxon>
        <taxon>Strongyloidoidea</taxon>
        <taxon>Strongyloididae</taxon>
        <taxon>Strongyloides</taxon>
    </lineage>
</organism>
<dbReference type="EMBL" id="LN609528">
    <property type="protein sequence ID" value="CEF63539.1"/>
    <property type="molecule type" value="Genomic_DNA"/>
</dbReference>
<protein>
    <submittedName>
        <fullName evidence="2 4">Uncharacterized protein</fullName>
    </submittedName>
</protein>
<sequence>MAYYRKSSPIPGYTGHIPGSKFHVGGCINRKGNVNDDGNDINFKDYFNRNLKNFDNFLQDNKYKDNENKVSSLSNFQMDDEQSMIEENEKEISRSISQVSSYRENSILSDKSIHSKISNESNNSIKMLSNNNELIDKDDRDSLSSYKSKKTSENVYEDNEVKRPNTVGKDRKEMLRKKMQEMKPTGIWDKKPIPYESKIIPVEELSPKEKKNPFEGAEKGWWSEGQALVNMKNVKTNNIYSNSYSNNSSNLMSNRSMKNISSFKDDFYTLNNDEE</sequence>
<reference evidence="2 3" key="1">
    <citation type="submission" date="2014-09" db="EMBL/GenBank/DDBJ databases">
        <authorList>
            <person name="Martin A.A."/>
        </authorList>
    </citation>
    <scope>NUCLEOTIDE SEQUENCE</scope>
    <source>
        <strain evidence="3">ED321</strain>
        <strain evidence="2">ED321 Heterogonic</strain>
    </source>
</reference>
<feature type="region of interest" description="Disordered" evidence="1">
    <location>
        <begin position="83"/>
        <end position="105"/>
    </location>
</feature>
<keyword evidence="3" id="KW-1185">Reference proteome</keyword>
<proteinExistence type="predicted"/>
<gene>
    <name evidence="2 4 5" type="ORF">SRAE_1000180000</name>
</gene>
<feature type="region of interest" description="Disordered" evidence="1">
    <location>
        <begin position="130"/>
        <end position="159"/>
    </location>
</feature>
<dbReference type="WBParaSite" id="SRAE_1000180000.1">
    <property type="protein sequence ID" value="SRAE_1000180000.1"/>
    <property type="gene ID" value="WBGene00258409"/>
</dbReference>
<dbReference type="CTD" id="36375904"/>
<dbReference type="Proteomes" id="UP000035682">
    <property type="component" value="Unplaced"/>
</dbReference>
<dbReference type="RefSeq" id="XP_024502741.1">
    <property type="nucleotide sequence ID" value="XM_024648799.1"/>
</dbReference>
<dbReference type="AlphaFoldDB" id="A0A090L7N3"/>
<evidence type="ECO:0000313" key="4">
    <source>
        <dbReference type="WBParaSite" id="SRAE_1000180000.1"/>
    </source>
</evidence>
<evidence type="ECO:0000313" key="3">
    <source>
        <dbReference type="Proteomes" id="UP000035682"/>
    </source>
</evidence>
<evidence type="ECO:0000313" key="2">
    <source>
        <dbReference type="EMBL" id="CEF63539.1"/>
    </source>
</evidence>
<name>A0A090L7N3_STRRB</name>
<accession>A0A090L7N3</accession>
<dbReference type="GeneID" id="36375904"/>
<evidence type="ECO:0000313" key="5">
    <source>
        <dbReference type="WormBase" id="SRAE_1000180000"/>
    </source>
</evidence>
<reference evidence="4" key="2">
    <citation type="submission" date="2020-12" db="UniProtKB">
        <authorList>
            <consortium name="WormBaseParasite"/>
        </authorList>
    </citation>
    <scope>IDENTIFICATION</scope>
</reference>
<dbReference type="OrthoDB" id="5814028at2759"/>
<feature type="compositionally biased region" description="Polar residues" evidence="1">
    <location>
        <begin position="94"/>
        <end position="105"/>
    </location>
</feature>
<evidence type="ECO:0000256" key="1">
    <source>
        <dbReference type="SAM" id="MobiDB-lite"/>
    </source>
</evidence>